<feature type="compositionally biased region" description="Basic and acidic residues" evidence="3">
    <location>
        <begin position="293"/>
        <end position="305"/>
    </location>
</feature>
<reference evidence="4" key="1">
    <citation type="submission" date="2020-04" db="EMBL/GenBank/DDBJ databases">
        <authorList>
            <person name="Alioto T."/>
            <person name="Alioto T."/>
            <person name="Gomez Garrido J."/>
        </authorList>
    </citation>
    <scope>NUCLEOTIDE SEQUENCE</scope>
    <source>
        <strain evidence="4">A484AB</strain>
    </source>
</reference>
<dbReference type="OrthoDB" id="5981756at2759"/>
<comment type="caution">
    <text evidence="4">The sequence shown here is derived from an EMBL/GenBank/DDBJ whole genome shotgun (WGS) entry which is preliminary data.</text>
</comment>
<dbReference type="GO" id="GO:0046785">
    <property type="term" value="P:microtubule polymerization"/>
    <property type="evidence" value="ECO:0007669"/>
    <property type="project" value="InterPro"/>
</dbReference>
<feature type="non-terminal residue" evidence="4">
    <location>
        <position position="492"/>
    </location>
</feature>
<feature type="compositionally biased region" description="Low complexity" evidence="3">
    <location>
        <begin position="322"/>
        <end position="341"/>
    </location>
</feature>
<evidence type="ECO:0000256" key="2">
    <source>
        <dbReference type="ARBA" id="ARBA00025722"/>
    </source>
</evidence>
<feature type="compositionally biased region" description="Polar residues" evidence="3">
    <location>
        <begin position="272"/>
        <end position="292"/>
    </location>
</feature>
<accession>A0A7D9L588</accession>
<dbReference type="SMART" id="SM01349">
    <property type="entry name" value="TOG"/>
    <property type="match status" value="1"/>
</dbReference>
<dbReference type="GO" id="GO:0061863">
    <property type="term" value="F:microtubule plus end polymerase"/>
    <property type="evidence" value="ECO:0007669"/>
    <property type="project" value="InterPro"/>
</dbReference>
<dbReference type="Proteomes" id="UP001152795">
    <property type="component" value="Unassembled WGS sequence"/>
</dbReference>
<dbReference type="InterPro" id="IPR045110">
    <property type="entry name" value="XMAP215"/>
</dbReference>
<feature type="compositionally biased region" description="Acidic residues" evidence="3">
    <location>
        <begin position="21"/>
        <end position="37"/>
    </location>
</feature>
<dbReference type="GO" id="GO:0051010">
    <property type="term" value="F:microtubule plus-end binding"/>
    <property type="evidence" value="ECO:0007669"/>
    <property type="project" value="InterPro"/>
</dbReference>
<evidence type="ECO:0000313" key="4">
    <source>
        <dbReference type="EMBL" id="CAB4025898.1"/>
    </source>
</evidence>
<feature type="region of interest" description="Disordered" evidence="3">
    <location>
        <begin position="1"/>
        <end position="38"/>
    </location>
</feature>
<dbReference type="InterPro" id="IPR011989">
    <property type="entry name" value="ARM-like"/>
</dbReference>
<evidence type="ECO:0000313" key="5">
    <source>
        <dbReference type="Proteomes" id="UP001152795"/>
    </source>
</evidence>
<dbReference type="PROSITE" id="PS50077">
    <property type="entry name" value="HEAT_REPEAT"/>
    <property type="match status" value="2"/>
</dbReference>
<dbReference type="AlphaFoldDB" id="A0A7D9L588"/>
<dbReference type="InterPro" id="IPR016024">
    <property type="entry name" value="ARM-type_fold"/>
</dbReference>
<dbReference type="FunFam" id="1.25.10.10:FF:000052">
    <property type="entry name" value="Cytoskeleton associated protein 5"/>
    <property type="match status" value="1"/>
</dbReference>
<dbReference type="Gene3D" id="1.25.10.10">
    <property type="entry name" value="Leucine-rich Repeat Variant"/>
    <property type="match status" value="2"/>
</dbReference>
<dbReference type="Pfam" id="PF21040">
    <property type="entry name" value="CEP104-like_TOG"/>
    <property type="match status" value="1"/>
</dbReference>
<keyword evidence="1" id="KW-0677">Repeat</keyword>
<name>A0A7D9L588_PARCT</name>
<dbReference type="PANTHER" id="PTHR12609">
    <property type="entry name" value="MICROTUBULE ASSOCIATED PROTEIN XMAP215"/>
    <property type="match status" value="1"/>
</dbReference>
<keyword evidence="5" id="KW-1185">Reference proteome</keyword>
<dbReference type="InterPro" id="IPR021133">
    <property type="entry name" value="HEAT_type_2"/>
</dbReference>
<dbReference type="SUPFAM" id="SSF48371">
    <property type="entry name" value="ARM repeat"/>
    <property type="match status" value="1"/>
</dbReference>
<dbReference type="InterPro" id="IPR034085">
    <property type="entry name" value="TOG"/>
</dbReference>
<evidence type="ECO:0000256" key="3">
    <source>
        <dbReference type="SAM" id="MobiDB-lite"/>
    </source>
</evidence>
<dbReference type="GO" id="GO:0007051">
    <property type="term" value="P:spindle organization"/>
    <property type="evidence" value="ECO:0007669"/>
    <property type="project" value="InterPro"/>
</dbReference>
<gene>
    <name evidence="4" type="ORF">PACLA_8A076613</name>
</gene>
<sequence>VKDEKPPPPTRGVISKSTGDDQGESTAADDGEDDDESSVTNLADLIPRTDISAQIKPEIINELSDKKWQIRGEALQKVSGIFNEAKYVTPNLGDLPGALKARLGDSNKNLVMTTLNIITSLVKAMGPGSTKHVKPLVPAVISTLGDSKPQVRATAITCLNSWFDEIGLVPLIESEVISGALATENPNMRAEMFGWLEEKIPTQKKVPVEVNLIIPILYSCLESRSADVRKKAQGALPAFINLVGWDTMVKLTGKLKPASKSTVIGVLEKNRPQATSKSASNVAVQKSSSQTKAPEKPKASERTQEKSSAPKKSDDGSKKSKTAVASAASKTSAAKASSGKASDSEEDGPILVPNPNGRDSRIKAEKELKVLKWNFTTPLDEHIDQLKEQMSGCVSKAMLENMFNKDFKYHVIALAALTKAITPVSDPPLKAEAIQSADLLLKWCTLRFFDTNTTVLIKCLEFLEALFTLLANEHFKLLEYEASSFLPYLIQK</sequence>
<comment type="similarity">
    <text evidence="2">Belongs to the TOG/XMAP215 family.</text>
</comment>
<evidence type="ECO:0000256" key="1">
    <source>
        <dbReference type="ARBA" id="ARBA00022737"/>
    </source>
</evidence>
<dbReference type="EMBL" id="CACRXK020013883">
    <property type="protein sequence ID" value="CAB4025898.1"/>
    <property type="molecule type" value="Genomic_DNA"/>
</dbReference>
<proteinExistence type="inferred from homology"/>
<feature type="non-terminal residue" evidence="4">
    <location>
        <position position="1"/>
    </location>
</feature>
<organism evidence="4 5">
    <name type="scientific">Paramuricea clavata</name>
    <name type="common">Red gorgonian</name>
    <name type="synonym">Violescent sea-whip</name>
    <dbReference type="NCBI Taxonomy" id="317549"/>
    <lineage>
        <taxon>Eukaryota</taxon>
        <taxon>Metazoa</taxon>
        <taxon>Cnidaria</taxon>
        <taxon>Anthozoa</taxon>
        <taxon>Octocorallia</taxon>
        <taxon>Malacalcyonacea</taxon>
        <taxon>Plexauridae</taxon>
        <taxon>Paramuricea</taxon>
    </lineage>
</organism>
<feature type="region of interest" description="Disordered" evidence="3">
    <location>
        <begin position="272"/>
        <end position="361"/>
    </location>
</feature>
<protein>
    <submittedName>
        <fullName evidence="4">Cytoskeleton-associated 5 isoform X1</fullName>
    </submittedName>
</protein>
<dbReference type="GO" id="GO:0030951">
    <property type="term" value="P:establishment or maintenance of microtubule cytoskeleton polarity"/>
    <property type="evidence" value="ECO:0007669"/>
    <property type="project" value="InterPro"/>
</dbReference>